<dbReference type="RefSeq" id="WP_206655505.1">
    <property type="nucleotide sequence ID" value="NZ_CP071182.1"/>
</dbReference>
<name>A0A9X7VWH7_9BACL</name>
<gene>
    <name evidence="1" type="ORF">JZ786_16645</name>
</gene>
<keyword evidence="2" id="KW-1185">Reference proteome</keyword>
<protein>
    <submittedName>
        <fullName evidence="1">Uncharacterized protein</fullName>
    </submittedName>
</protein>
<dbReference type="AlphaFoldDB" id="A0A9X7VWH7"/>
<sequence>MTNYAAVNNPVRQRVVVPVLQQSSESTLSVDGLFGRLQTVVATTRKTHPELTDYHLHDVALRMEEGELQAVLDFRK</sequence>
<proteinExistence type="predicted"/>
<dbReference type="KEGG" id="afx:JZ786_16645"/>
<dbReference type="Proteomes" id="UP000663505">
    <property type="component" value="Chromosome"/>
</dbReference>
<evidence type="ECO:0000313" key="2">
    <source>
        <dbReference type="Proteomes" id="UP000663505"/>
    </source>
</evidence>
<reference evidence="1 2" key="1">
    <citation type="submission" date="2021-02" db="EMBL/GenBank/DDBJ databases">
        <title>Alicyclobacillus curvatus sp. nov. and Alicyclobacillus mengziensis sp. nov., two acidophilic bacteria isolated from acid mine drainage.</title>
        <authorList>
            <person name="Huang Y."/>
        </authorList>
    </citation>
    <scope>NUCLEOTIDE SEQUENCE [LARGE SCALE GENOMIC DNA]</scope>
    <source>
        <strain evidence="1 2">S30H14</strain>
    </source>
</reference>
<evidence type="ECO:0000313" key="1">
    <source>
        <dbReference type="EMBL" id="QSO46135.1"/>
    </source>
</evidence>
<accession>A0A9X7VWH7</accession>
<organism evidence="1 2">
    <name type="scientific">Alicyclobacillus mengziensis</name>
    <dbReference type="NCBI Taxonomy" id="2931921"/>
    <lineage>
        <taxon>Bacteria</taxon>
        <taxon>Bacillati</taxon>
        <taxon>Bacillota</taxon>
        <taxon>Bacilli</taxon>
        <taxon>Bacillales</taxon>
        <taxon>Alicyclobacillaceae</taxon>
        <taxon>Alicyclobacillus</taxon>
    </lineage>
</organism>
<dbReference type="EMBL" id="CP071182">
    <property type="protein sequence ID" value="QSO46135.1"/>
    <property type="molecule type" value="Genomic_DNA"/>
</dbReference>